<dbReference type="EMBL" id="JBANQN010000009">
    <property type="protein sequence ID" value="KAK6780079.1"/>
    <property type="molecule type" value="Genomic_DNA"/>
</dbReference>
<comment type="caution">
    <text evidence="1">The sequence shown here is derived from an EMBL/GenBank/DDBJ whole genome shotgun (WGS) entry which is preliminary data.</text>
</comment>
<organism evidence="1 2">
    <name type="scientific">Solanum bulbocastanum</name>
    <name type="common">Wild potato</name>
    <dbReference type="NCBI Taxonomy" id="147425"/>
    <lineage>
        <taxon>Eukaryota</taxon>
        <taxon>Viridiplantae</taxon>
        <taxon>Streptophyta</taxon>
        <taxon>Embryophyta</taxon>
        <taxon>Tracheophyta</taxon>
        <taxon>Spermatophyta</taxon>
        <taxon>Magnoliopsida</taxon>
        <taxon>eudicotyledons</taxon>
        <taxon>Gunneridae</taxon>
        <taxon>Pentapetalae</taxon>
        <taxon>asterids</taxon>
        <taxon>lamiids</taxon>
        <taxon>Solanales</taxon>
        <taxon>Solanaceae</taxon>
        <taxon>Solanoideae</taxon>
        <taxon>Solaneae</taxon>
        <taxon>Solanum</taxon>
    </lineage>
</organism>
<dbReference type="AlphaFoldDB" id="A0AAN8T5G6"/>
<evidence type="ECO:0000313" key="2">
    <source>
        <dbReference type="Proteomes" id="UP001371456"/>
    </source>
</evidence>
<keyword evidence="2" id="KW-1185">Reference proteome</keyword>
<sequence>MGEEFYVNLMETYMASKLITIQGKVANYVSEVINWIYGLLDHDIKASTDRDCASGAWLASKLCPSNSVPWAITKAKILCSDLTAEARIWMSIFKMLDSLSLIFPYVILELCKRAKVQMLPGDTCMEPKIMIVPLKMCGEGSVVKIKMWKMDYGKSMRVEDDSPIPSSMVLLRH</sequence>
<gene>
    <name evidence="1" type="ORF">RDI58_022263</name>
</gene>
<evidence type="ECO:0000313" key="1">
    <source>
        <dbReference type="EMBL" id="KAK6780079.1"/>
    </source>
</evidence>
<protein>
    <submittedName>
        <fullName evidence="1">Uncharacterized protein</fullName>
    </submittedName>
</protein>
<accession>A0AAN8T5G6</accession>
<reference evidence="1 2" key="1">
    <citation type="submission" date="2024-02" db="EMBL/GenBank/DDBJ databases">
        <title>de novo genome assembly of Solanum bulbocastanum strain 11H21.</title>
        <authorList>
            <person name="Hosaka A.J."/>
        </authorList>
    </citation>
    <scope>NUCLEOTIDE SEQUENCE [LARGE SCALE GENOMIC DNA]</scope>
    <source>
        <tissue evidence="1">Young leaves</tissue>
    </source>
</reference>
<dbReference type="Proteomes" id="UP001371456">
    <property type="component" value="Unassembled WGS sequence"/>
</dbReference>
<name>A0AAN8T5G6_SOLBU</name>
<proteinExistence type="predicted"/>